<dbReference type="Gene3D" id="2.10.260.10">
    <property type="match status" value="1"/>
</dbReference>
<dbReference type="Proteomes" id="UP000035337">
    <property type="component" value="Chromosome"/>
</dbReference>
<dbReference type="KEGG" id="epo:Epro_0488"/>
<dbReference type="PROSITE" id="PS51740">
    <property type="entry name" value="SPOVT_ABRB"/>
    <property type="match status" value="1"/>
</dbReference>
<comment type="similarity">
    <text evidence="1">Belongs to the VapB family.</text>
</comment>
<dbReference type="InterPro" id="IPR007159">
    <property type="entry name" value="SpoVT-AbrB_dom"/>
</dbReference>
<gene>
    <name evidence="4" type="primary">vapB</name>
    <name evidence="4" type="ORF">Epro_0488</name>
</gene>
<dbReference type="NCBIfam" id="NF040493">
    <property type="entry name" value="TA_anti_VapB"/>
    <property type="match status" value="1"/>
</dbReference>
<dbReference type="InterPro" id="IPR051734">
    <property type="entry name" value="VapB_TA_antitoxins"/>
</dbReference>
<dbReference type="OrthoDB" id="9810009at2"/>
<dbReference type="Pfam" id="PF04014">
    <property type="entry name" value="MazE_antitoxin"/>
    <property type="match status" value="1"/>
</dbReference>
<dbReference type="InterPro" id="IPR037914">
    <property type="entry name" value="SpoVT-AbrB_sf"/>
</dbReference>
<dbReference type="EMBL" id="CP009498">
    <property type="protein sequence ID" value="AKL97867.1"/>
    <property type="molecule type" value="Genomic_DNA"/>
</dbReference>
<dbReference type="SUPFAM" id="SSF89447">
    <property type="entry name" value="AbrB/MazE/MraZ-like"/>
    <property type="match status" value="1"/>
</dbReference>
<keyword evidence="2" id="KW-0238">DNA-binding</keyword>
<evidence type="ECO:0000313" key="4">
    <source>
        <dbReference type="EMBL" id="AKL97867.1"/>
    </source>
</evidence>
<feature type="domain" description="SpoVT-AbrB" evidence="3">
    <location>
        <begin position="6"/>
        <end position="46"/>
    </location>
</feature>
<protein>
    <submittedName>
        <fullName evidence="4">Virulence-associated protein B</fullName>
    </submittedName>
</protein>
<evidence type="ECO:0000256" key="1">
    <source>
        <dbReference type="ARBA" id="ARBA00007924"/>
    </source>
</evidence>
<dbReference type="InterPro" id="IPR047976">
    <property type="entry name" value="Anti_VapB2-like"/>
</dbReference>
<dbReference type="GO" id="GO:0003677">
    <property type="term" value="F:DNA binding"/>
    <property type="evidence" value="ECO:0007669"/>
    <property type="project" value="UniProtKB-UniRule"/>
</dbReference>
<dbReference type="AlphaFoldDB" id="A0A0G3WJ07"/>
<organism evidence="4 5">
    <name type="scientific">Endomicrobium proavitum</name>
    <dbReference type="NCBI Taxonomy" id="1408281"/>
    <lineage>
        <taxon>Bacteria</taxon>
        <taxon>Pseudomonadati</taxon>
        <taxon>Elusimicrobiota</taxon>
        <taxon>Endomicrobiia</taxon>
        <taxon>Endomicrobiales</taxon>
        <taxon>Endomicrobiaceae</taxon>
        <taxon>Endomicrobium</taxon>
    </lineage>
</organism>
<evidence type="ECO:0000259" key="3">
    <source>
        <dbReference type="PROSITE" id="PS51740"/>
    </source>
</evidence>
<accession>A0A0G3WJ07</accession>
<name>A0A0G3WJ07_9BACT</name>
<proteinExistence type="inferred from homology"/>
<dbReference type="SMART" id="SM00966">
    <property type="entry name" value="SpoVT_AbrB"/>
    <property type="match status" value="1"/>
</dbReference>
<dbReference type="STRING" id="1408281.Epro_0488"/>
<dbReference type="PANTHER" id="PTHR37550:SF1">
    <property type="entry name" value="SSL1300 PROTEIN"/>
    <property type="match status" value="1"/>
</dbReference>
<evidence type="ECO:0000313" key="5">
    <source>
        <dbReference type="Proteomes" id="UP000035337"/>
    </source>
</evidence>
<reference evidence="4 5" key="1">
    <citation type="submission" date="2014-09" db="EMBL/GenBank/DDBJ databases">
        <title>Complete genome sequence of Endomicrobium proavitum.</title>
        <authorList>
            <person name="Zheng H."/>
        </authorList>
    </citation>
    <scope>NUCLEOTIDE SEQUENCE [LARGE SCALE GENOMIC DNA]</scope>
    <source>
        <strain evidence="4 5">Rsa215</strain>
    </source>
</reference>
<sequence>MSATIAKVFTSGNSQAIRLPKKFRFSVDEVYISKENNKLIIVPKNKKWESKEEIINFFSAVHCPDFKLSRKDSKPQKRNLF</sequence>
<evidence type="ECO:0000256" key="2">
    <source>
        <dbReference type="PROSITE-ProRule" id="PRU01076"/>
    </source>
</evidence>
<dbReference type="PANTHER" id="PTHR37550">
    <property type="entry name" value="ANTITOXIN VAPB1"/>
    <property type="match status" value="1"/>
</dbReference>
<dbReference type="RefSeq" id="WP_052570282.1">
    <property type="nucleotide sequence ID" value="NZ_CP009498.1"/>
</dbReference>
<keyword evidence="5" id="KW-1185">Reference proteome</keyword>